<name>A0A7G6VWS4_9SPHN</name>
<comment type="subcellular location">
    <subcellularLocation>
        <location evidence="1">Cell membrane</location>
        <topology evidence="1">Multi-pass membrane protein</topology>
    </subcellularLocation>
</comment>
<keyword evidence="2" id="KW-1003">Cell membrane</keyword>
<evidence type="ECO:0000256" key="5">
    <source>
        <dbReference type="ARBA" id="ARBA00023136"/>
    </source>
</evidence>
<feature type="transmembrane region" description="Helical" evidence="6">
    <location>
        <begin position="449"/>
        <end position="467"/>
    </location>
</feature>
<reference evidence="7 8" key="1">
    <citation type="submission" date="2020-08" db="EMBL/GenBank/DDBJ databases">
        <authorList>
            <person name="Liu G."/>
            <person name="Sun C."/>
        </authorList>
    </citation>
    <scope>NUCLEOTIDE SEQUENCE [LARGE SCALE GENOMIC DNA]</scope>
    <source>
        <strain evidence="7 8">OT19</strain>
    </source>
</reference>
<evidence type="ECO:0000256" key="2">
    <source>
        <dbReference type="ARBA" id="ARBA00022475"/>
    </source>
</evidence>
<gene>
    <name evidence="7" type="ORF">H4O24_06130</name>
</gene>
<evidence type="ECO:0000256" key="3">
    <source>
        <dbReference type="ARBA" id="ARBA00022692"/>
    </source>
</evidence>
<sequence length="492" mass="53430">MKEAMSLRKNTLYNLLGPVAMLAVSLLTVPAYLGLIGETRYGVLAIVWALLGYFGVFDLGLGRATAQEIARIESRSRDEKARALGTAISINLGLAVVAFAILWFALPFVFSDVLKIDEPIREEIGQIVPWLCFAVPVATISAVLGGALQGASQFRALNLILVLGALLFQLVPLGLAYEFSNSLALLIPGALLTRIVTLFLMLLFVARSITGWNLLHCDRSTARRLVSFGSWVTISSIVGPLMTMLDRFVIGALQGARQVAHYTVPFNLADRTTLIASALGSTLFPRFSELPEDDARRLLGMGSDRLLVAMTPLFAVAILAVGPFLEIWIDPEFAAEAAPVGRLLLLAFFVNAVAYLPFSFIQARGRPDIIAKIHLCELLPYFALLAAGLWLFGLWGAGLAFLLRVGADTILMLGFAGVLAEMFRKLVMPLIILAVTLVLSSTFESWSQLWWLSFAFVASAASGWAFVSMPTSLRTEIIDRLTSVFRGSEQGG</sequence>
<dbReference type="AlphaFoldDB" id="A0A7G6VWS4"/>
<feature type="transmembrane region" description="Helical" evidence="6">
    <location>
        <begin position="401"/>
        <end position="419"/>
    </location>
</feature>
<dbReference type="Pfam" id="PF01943">
    <property type="entry name" value="Polysacc_synt"/>
    <property type="match status" value="1"/>
</dbReference>
<evidence type="ECO:0000313" key="7">
    <source>
        <dbReference type="EMBL" id="QNE06189.1"/>
    </source>
</evidence>
<dbReference type="InterPro" id="IPR050833">
    <property type="entry name" value="Poly_Biosynth_Transport"/>
</dbReference>
<dbReference type="CDD" id="cd13128">
    <property type="entry name" value="MATE_Wzx_like"/>
    <property type="match status" value="1"/>
</dbReference>
<organism evidence="7 8">
    <name type="scientific">Croceicoccus marinus</name>
    <dbReference type="NCBI Taxonomy" id="450378"/>
    <lineage>
        <taxon>Bacteria</taxon>
        <taxon>Pseudomonadati</taxon>
        <taxon>Pseudomonadota</taxon>
        <taxon>Alphaproteobacteria</taxon>
        <taxon>Sphingomonadales</taxon>
        <taxon>Erythrobacteraceae</taxon>
        <taxon>Croceicoccus</taxon>
    </lineage>
</organism>
<dbReference type="PANTHER" id="PTHR30250:SF26">
    <property type="entry name" value="PSMA PROTEIN"/>
    <property type="match status" value="1"/>
</dbReference>
<protein>
    <submittedName>
        <fullName evidence="7">Flippase</fullName>
    </submittedName>
</protein>
<dbReference type="InterPro" id="IPR002797">
    <property type="entry name" value="Polysacc_synth"/>
</dbReference>
<feature type="transmembrane region" description="Helical" evidence="6">
    <location>
        <begin position="373"/>
        <end position="395"/>
    </location>
</feature>
<evidence type="ECO:0000256" key="1">
    <source>
        <dbReference type="ARBA" id="ARBA00004651"/>
    </source>
</evidence>
<keyword evidence="5 6" id="KW-0472">Membrane</keyword>
<proteinExistence type="predicted"/>
<feature type="transmembrane region" description="Helical" evidence="6">
    <location>
        <begin position="41"/>
        <end position="62"/>
    </location>
</feature>
<feature type="transmembrane region" description="Helical" evidence="6">
    <location>
        <begin position="156"/>
        <end position="177"/>
    </location>
</feature>
<evidence type="ECO:0000256" key="6">
    <source>
        <dbReference type="SAM" id="Phobius"/>
    </source>
</evidence>
<evidence type="ECO:0000256" key="4">
    <source>
        <dbReference type="ARBA" id="ARBA00022989"/>
    </source>
</evidence>
<feature type="transmembrane region" description="Helical" evidence="6">
    <location>
        <begin position="426"/>
        <end position="443"/>
    </location>
</feature>
<feature type="transmembrane region" description="Helical" evidence="6">
    <location>
        <begin position="83"/>
        <end position="106"/>
    </location>
</feature>
<feature type="transmembrane region" description="Helical" evidence="6">
    <location>
        <begin position="341"/>
        <end position="361"/>
    </location>
</feature>
<dbReference type="PANTHER" id="PTHR30250">
    <property type="entry name" value="PST FAMILY PREDICTED COLANIC ACID TRANSPORTER"/>
    <property type="match status" value="1"/>
</dbReference>
<feature type="transmembrane region" description="Helical" evidence="6">
    <location>
        <begin position="126"/>
        <end position="144"/>
    </location>
</feature>
<feature type="transmembrane region" description="Helical" evidence="6">
    <location>
        <begin position="12"/>
        <end position="35"/>
    </location>
</feature>
<keyword evidence="3 6" id="KW-0812">Transmembrane</keyword>
<dbReference type="GO" id="GO:0005886">
    <property type="term" value="C:plasma membrane"/>
    <property type="evidence" value="ECO:0007669"/>
    <property type="project" value="UniProtKB-SubCell"/>
</dbReference>
<accession>A0A7G6VWS4</accession>
<keyword evidence="4 6" id="KW-1133">Transmembrane helix</keyword>
<dbReference type="Proteomes" id="UP000515297">
    <property type="component" value="Chromosome"/>
</dbReference>
<feature type="transmembrane region" description="Helical" evidence="6">
    <location>
        <begin position="306"/>
        <end position="329"/>
    </location>
</feature>
<dbReference type="EMBL" id="CP060052">
    <property type="protein sequence ID" value="QNE06189.1"/>
    <property type="molecule type" value="Genomic_DNA"/>
</dbReference>
<evidence type="ECO:0000313" key="8">
    <source>
        <dbReference type="Proteomes" id="UP000515297"/>
    </source>
</evidence>
<feature type="transmembrane region" description="Helical" evidence="6">
    <location>
        <begin position="183"/>
        <end position="206"/>
    </location>
</feature>